<reference evidence="1" key="1">
    <citation type="submission" date="2020-04" db="EMBL/GenBank/DDBJ databases">
        <title>A chromosome-scale assembly and high-density genetic map of the yellow drum (Nibea albiflora) genome.</title>
        <authorList>
            <person name="Xu D."/>
            <person name="Zhang W."/>
            <person name="Chen R."/>
            <person name="Tan P."/>
            <person name="Wang L."/>
            <person name="Song H."/>
            <person name="Tian L."/>
            <person name="Zhu Q."/>
            <person name="Wang B."/>
        </authorList>
    </citation>
    <scope>NUCLEOTIDE SEQUENCE</scope>
    <source>
        <strain evidence="1">ZJHYS-2018</strain>
    </source>
</reference>
<protein>
    <submittedName>
        <fullName evidence="1">Uncharacterized protein</fullName>
    </submittedName>
</protein>
<gene>
    <name evidence="1" type="ORF">GBF38_022812</name>
</gene>
<dbReference type="EMBL" id="CM024808">
    <property type="protein sequence ID" value="KAG8006790.1"/>
    <property type="molecule type" value="Genomic_DNA"/>
</dbReference>
<dbReference type="Proteomes" id="UP000805704">
    <property type="component" value="Chromosome 20"/>
</dbReference>
<sequence>DYSCQENSTCDGPYYDIGATGTCAEEGGGRKGAEEEEEEEEEEEGAETKQHH</sequence>
<organism evidence="1 2">
    <name type="scientific">Nibea albiflora</name>
    <name type="common">Yellow drum</name>
    <name type="synonym">Corvina albiflora</name>
    <dbReference type="NCBI Taxonomy" id="240163"/>
    <lineage>
        <taxon>Eukaryota</taxon>
        <taxon>Metazoa</taxon>
        <taxon>Chordata</taxon>
        <taxon>Craniata</taxon>
        <taxon>Vertebrata</taxon>
        <taxon>Euteleostomi</taxon>
        <taxon>Actinopterygii</taxon>
        <taxon>Neopterygii</taxon>
        <taxon>Teleostei</taxon>
        <taxon>Neoteleostei</taxon>
        <taxon>Acanthomorphata</taxon>
        <taxon>Eupercaria</taxon>
        <taxon>Sciaenidae</taxon>
        <taxon>Nibea</taxon>
    </lineage>
</organism>
<evidence type="ECO:0000313" key="1">
    <source>
        <dbReference type="EMBL" id="KAG8006790.1"/>
    </source>
</evidence>
<feature type="non-terminal residue" evidence="1">
    <location>
        <position position="1"/>
    </location>
</feature>
<proteinExistence type="predicted"/>
<evidence type="ECO:0000313" key="2">
    <source>
        <dbReference type="Proteomes" id="UP000805704"/>
    </source>
</evidence>
<accession>A0ACB7EXJ6</accession>
<name>A0ACB7EXJ6_NIBAL</name>
<keyword evidence="2" id="KW-1185">Reference proteome</keyword>
<comment type="caution">
    <text evidence="1">The sequence shown here is derived from an EMBL/GenBank/DDBJ whole genome shotgun (WGS) entry which is preliminary data.</text>
</comment>